<feature type="region of interest" description="Disordered" evidence="1">
    <location>
        <begin position="32"/>
        <end position="80"/>
    </location>
</feature>
<dbReference type="EMBL" id="JAQIZZ010000004">
    <property type="protein sequence ID" value="KAJ5544133.1"/>
    <property type="molecule type" value="Genomic_DNA"/>
</dbReference>
<reference evidence="3 4" key="1">
    <citation type="journal article" date="2023" name="IMA Fungus">
        <title>Comparative genomic study of the Penicillium genus elucidates a diverse pangenome and 15 lateral gene transfer events.</title>
        <authorList>
            <person name="Petersen C."/>
            <person name="Sorensen T."/>
            <person name="Nielsen M.R."/>
            <person name="Sondergaard T.E."/>
            <person name="Sorensen J.L."/>
            <person name="Fitzpatrick D.A."/>
            <person name="Frisvad J.C."/>
            <person name="Nielsen K.L."/>
        </authorList>
    </citation>
    <scope>NUCLEOTIDE SEQUENCE [LARGE SCALE GENOMIC DNA]</scope>
    <source>
        <strain evidence="3 4">IBT 35679</strain>
    </source>
</reference>
<name>A0AAD6CY38_9EURO</name>
<accession>A0AAD6CY38</accession>
<dbReference type="AlphaFoldDB" id="A0AAD6CY38"/>
<sequence>MDSYLLAVSGVNPRWGDQIESDVVVRSGPVREATAQPHQNQGITGYEIHPTSSYPTRTRARTGLALPVNVVSPKEKTGHP</sequence>
<dbReference type="EMBL" id="JAQIZZ010000004">
    <property type="protein sequence ID" value="KAJ5544118.1"/>
    <property type="molecule type" value="Genomic_DNA"/>
</dbReference>
<organism evidence="3 4">
    <name type="scientific">Penicillium frequentans</name>
    <dbReference type="NCBI Taxonomy" id="3151616"/>
    <lineage>
        <taxon>Eukaryota</taxon>
        <taxon>Fungi</taxon>
        <taxon>Dikarya</taxon>
        <taxon>Ascomycota</taxon>
        <taxon>Pezizomycotina</taxon>
        <taxon>Eurotiomycetes</taxon>
        <taxon>Eurotiomycetidae</taxon>
        <taxon>Eurotiales</taxon>
        <taxon>Aspergillaceae</taxon>
        <taxon>Penicillium</taxon>
    </lineage>
</organism>
<evidence type="ECO:0000313" key="4">
    <source>
        <dbReference type="Proteomes" id="UP001220324"/>
    </source>
</evidence>
<comment type="caution">
    <text evidence="3">The sequence shown here is derived from an EMBL/GenBank/DDBJ whole genome shotgun (WGS) entry which is preliminary data.</text>
</comment>
<gene>
    <name evidence="2" type="ORF">N7494_005397</name>
    <name evidence="3" type="ORF">N7494_005412</name>
</gene>
<evidence type="ECO:0000256" key="1">
    <source>
        <dbReference type="SAM" id="MobiDB-lite"/>
    </source>
</evidence>
<evidence type="ECO:0000313" key="3">
    <source>
        <dbReference type="EMBL" id="KAJ5544133.1"/>
    </source>
</evidence>
<reference evidence="3" key="2">
    <citation type="submission" date="2023-01" db="EMBL/GenBank/DDBJ databases">
        <authorList>
            <person name="Petersen C."/>
        </authorList>
    </citation>
    <scope>NUCLEOTIDE SEQUENCE</scope>
    <source>
        <strain evidence="3">IBT 35679</strain>
    </source>
</reference>
<proteinExistence type="predicted"/>
<dbReference type="Proteomes" id="UP001220324">
    <property type="component" value="Unassembled WGS sequence"/>
</dbReference>
<protein>
    <submittedName>
        <fullName evidence="3">Uncharacterized protein</fullName>
    </submittedName>
</protein>
<keyword evidence="4" id="KW-1185">Reference proteome</keyword>
<evidence type="ECO:0000313" key="2">
    <source>
        <dbReference type="EMBL" id="KAJ5544118.1"/>
    </source>
</evidence>